<dbReference type="EMBL" id="JMCB01000006">
    <property type="protein sequence ID" value="KFE68505.1"/>
    <property type="molecule type" value="Genomic_DNA"/>
</dbReference>
<protein>
    <recommendedName>
        <fullName evidence="3">PilZ domain-containing protein</fullName>
    </recommendedName>
</protein>
<gene>
    <name evidence="1" type="ORF">DB31_7742</name>
</gene>
<keyword evidence="2" id="KW-1185">Reference proteome</keyword>
<name>A0A085WLE2_9BACT</name>
<dbReference type="PATRIC" id="fig|394096.3.peg.3781"/>
<dbReference type="RefSeq" id="WP_044189326.1">
    <property type="nucleotide sequence ID" value="NZ_JMCB01000006.1"/>
</dbReference>
<accession>A0A085WLE2</accession>
<dbReference type="STRING" id="394096.DB31_7742"/>
<evidence type="ECO:0000313" key="1">
    <source>
        <dbReference type="EMBL" id="KFE68505.1"/>
    </source>
</evidence>
<dbReference type="OrthoDB" id="5479487at2"/>
<proteinExistence type="predicted"/>
<reference evidence="1 2" key="1">
    <citation type="submission" date="2014-04" db="EMBL/GenBank/DDBJ databases">
        <title>Genome assembly of Hyalangium minutum DSM 14724.</title>
        <authorList>
            <person name="Sharma G."/>
            <person name="Subramanian S."/>
        </authorList>
    </citation>
    <scope>NUCLEOTIDE SEQUENCE [LARGE SCALE GENOMIC DNA]</scope>
    <source>
        <strain evidence="1 2">DSM 14724</strain>
    </source>
</reference>
<comment type="caution">
    <text evidence="1">The sequence shown here is derived from an EMBL/GenBank/DDBJ whole genome shotgun (WGS) entry which is preliminary data.</text>
</comment>
<evidence type="ECO:0008006" key="3">
    <source>
        <dbReference type="Google" id="ProtNLM"/>
    </source>
</evidence>
<sequence>MQSDNRMSTREAILGYRMGTDLSAVASFGDAHDSQGRLVQLSLEHLTLHLASCAELRPGQPASVVLGLGERWTTALQAEVTDISNGGPEAPPELRLRFVAPPLEAGRKIVSALESMRESGQLLTPEARPVWRETITRPERILRICEALATRTTRGVARAEDGSRTEVYAEHFDKYDGVIGWRAEGPLPPAPFAMEAFGYSSVLYFRVEKAWMEQGLWMMSLPQELTRYRHRWLRRAPTSIECHLSFEHPLWPQVRVHRAMLDVSYEGLSFITEPGEDLLYPGMRIPCMEVEMPGRAPVKLFAEVRNISSSSRGRRCGIWVSPIGADQALAWRELVEEQMHPRTRVSGDWNPGTWELFEKSGYFRLSGKEPLKFAALKGQFYEAQSKLDGQLRIGYRAVKPMSGGVEATLSALKPYAGSWLAHQLARQQSPSADKKVSAREALRDIYLRAFEPAQIDPDVKWFFAYCEANVRWIRFINFDFAQWYEHTGQSAVMSFRLMEGDVDNAWPALPDGIEVGDITSEEKQQFFTHLEKIKPLAYREALDLVPERFDLAATQELWATAQLSRERSVMVARSKGKAVAVAILETAHRGLNLFHVLDGIRIIPLLDEGLPEVQDAMLALLTRAADWYKERGRSVFVHYVEAQVVEYAERAALADLGEGKLWIISHTLLPEFLEHLCESSTPRTE</sequence>
<dbReference type="AlphaFoldDB" id="A0A085WLE2"/>
<organism evidence="1 2">
    <name type="scientific">Hyalangium minutum</name>
    <dbReference type="NCBI Taxonomy" id="394096"/>
    <lineage>
        <taxon>Bacteria</taxon>
        <taxon>Pseudomonadati</taxon>
        <taxon>Myxococcota</taxon>
        <taxon>Myxococcia</taxon>
        <taxon>Myxococcales</taxon>
        <taxon>Cystobacterineae</taxon>
        <taxon>Archangiaceae</taxon>
        <taxon>Hyalangium</taxon>
    </lineage>
</organism>
<evidence type="ECO:0000313" key="2">
    <source>
        <dbReference type="Proteomes" id="UP000028725"/>
    </source>
</evidence>
<dbReference type="Proteomes" id="UP000028725">
    <property type="component" value="Unassembled WGS sequence"/>
</dbReference>